<keyword evidence="1" id="KW-0732">Signal</keyword>
<dbReference type="RefSeq" id="WP_079537633.1">
    <property type="nucleotide sequence ID" value="NZ_LT670844.1"/>
</dbReference>
<dbReference type="PANTHER" id="PTHR42899:SF1">
    <property type="entry name" value="SPERMATOGENESIS-ASSOCIATED PROTEIN 20"/>
    <property type="match status" value="1"/>
</dbReference>
<evidence type="ECO:0000313" key="4">
    <source>
        <dbReference type="Proteomes" id="UP000189935"/>
    </source>
</evidence>
<evidence type="ECO:0000259" key="2">
    <source>
        <dbReference type="PROSITE" id="PS51352"/>
    </source>
</evidence>
<dbReference type="EMBL" id="LT670844">
    <property type="protein sequence ID" value="SHJ80414.1"/>
    <property type="molecule type" value="Genomic_DNA"/>
</dbReference>
<dbReference type="OrthoDB" id="9762614at2"/>
<dbReference type="InterPro" id="IPR004879">
    <property type="entry name" value="Ssp411-like_TRX"/>
</dbReference>
<name>A0A1M6MAH9_9BRAD</name>
<dbReference type="AlphaFoldDB" id="A0A1M6MAH9"/>
<protein>
    <recommendedName>
        <fullName evidence="2">Thioredoxin domain-containing protein</fullName>
    </recommendedName>
</protein>
<dbReference type="PROSITE" id="PS51352">
    <property type="entry name" value="THIOREDOXIN_2"/>
    <property type="match status" value="1"/>
</dbReference>
<dbReference type="PANTHER" id="PTHR42899">
    <property type="entry name" value="SPERMATOGENESIS-ASSOCIATED PROTEIN 20"/>
    <property type="match status" value="1"/>
</dbReference>
<dbReference type="InterPro" id="IPR024705">
    <property type="entry name" value="Ssp411"/>
</dbReference>
<dbReference type="SUPFAM" id="SSF52833">
    <property type="entry name" value="Thioredoxin-like"/>
    <property type="match status" value="1"/>
</dbReference>
<evidence type="ECO:0000313" key="3">
    <source>
        <dbReference type="EMBL" id="SHJ80414.1"/>
    </source>
</evidence>
<sequence>MKLVRILAFAILSAAASSSFAAEPVKWNDWGDDLFARASAEQRFVILDLEAVWCHWCHVMENTTYADPEVGELLASKYLPVRVDQDANPDLSSRYGDWGWPATIVFAPDGSEIAKIRGYIEPARMQALLKAVIDDPSPGPSVGDAFEIKPSASVFLTRQQRAELVKNYDESYEDKLGGWGDSQKYIDADGMDYALSRAAAGDVVAAKRARQTLDAALALIDPVWGGVFQYSESGSWTHPHFEKIMSFQAQYLRQYSQAYALWKEAKYLAAAREIERYMATFLLSPDGAFQVSQDADLDHDTDGHKFYVLGDAGRRKLGMPRIDRNLYARENGWAISGLVAFYDVTNDPLILATAERAAKWVNDNRAFPAGGFRHGEKDRGGPFLGDTLSMGQAYLDLYAATGNRDWLAAAGRAGDFIAATFRDDAGGFWTSKTSEAKVGVFTKPAKLTDDQVAVVRFMNLLSRYFGSDAYREQAAHAMRYLAGASVELARPLPGVLLADEELATEPTHMTIVGHKDDPRAQALHAFARAYPAGYKRLEWLDLREGKLPNPDVEYPDLGEPAAFACSNRICSFPSFSAEELQATVKQMAKQKPARASLD</sequence>
<dbReference type="GO" id="GO:0005975">
    <property type="term" value="P:carbohydrate metabolic process"/>
    <property type="evidence" value="ECO:0007669"/>
    <property type="project" value="InterPro"/>
</dbReference>
<gene>
    <name evidence="3" type="ORF">SAMN05444159_1544</name>
</gene>
<dbReference type="Gene3D" id="1.50.10.20">
    <property type="match status" value="1"/>
</dbReference>
<reference evidence="3 4" key="1">
    <citation type="submission" date="2016-11" db="EMBL/GenBank/DDBJ databases">
        <authorList>
            <person name="Jaros S."/>
            <person name="Januszkiewicz K."/>
            <person name="Wedrychowicz H."/>
        </authorList>
    </citation>
    <scope>NUCLEOTIDE SEQUENCE [LARGE SCALE GENOMIC DNA]</scope>
    <source>
        <strain evidence="3 4">GAS499</strain>
    </source>
</reference>
<accession>A0A1M6MAH9</accession>
<organism evidence="3 4">
    <name type="scientific">Bradyrhizobium lablabi</name>
    <dbReference type="NCBI Taxonomy" id="722472"/>
    <lineage>
        <taxon>Bacteria</taxon>
        <taxon>Pseudomonadati</taxon>
        <taxon>Pseudomonadota</taxon>
        <taxon>Alphaproteobacteria</taxon>
        <taxon>Hyphomicrobiales</taxon>
        <taxon>Nitrobacteraceae</taxon>
        <taxon>Bradyrhizobium</taxon>
    </lineage>
</organism>
<dbReference type="Pfam" id="PF03190">
    <property type="entry name" value="Thioredox_DsbH"/>
    <property type="match status" value="1"/>
</dbReference>
<feature type="signal peptide" evidence="1">
    <location>
        <begin position="1"/>
        <end position="21"/>
    </location>
</feature>
<dbReference type="InterPro" id="IPR013766">
    <property type="entry name" value="Thioredoxin_domain"/>
</dbReference>
<dbReference type="InterPro" id="IPR008928">
    <property type="entry name" value="6-hairpin_glycosidase_sf"/>
</dbReference>
<feature type="chain" id="PRO_5012364463" description="Thioredoxin domain-containing protein" evidence="1">
    <location>
        <begin position="22"/>
        <end position="598"/>
    </location>
</feature>
<proteinExistence type="predicted"/>
<evidence type="ECO:0000256" key="1">
    <source>
        <dbReference type="SAM" id="SignalP"/>
    </source>
</evidence>
<dbReference type="SUPFAM" id="SSF48208">
    <property type="entry name" value="Six-hairpin glycosidases"/>
    <property type="match status" value="1"/>
</dbReference>
<dbReference type="InterPro" id="IPR036249">
    <property type="entry name" value="Thioredoxin-like_sf"/>
</dbReference>
<dbReference type="PIRSF" id="PIRSF006402">
    <property type="entry name" value="UCP006402_thioredoxin"/>
    <property type="match status" value="1"/>
</dbReference>
<dbReference type="Proteomes" id="UP000189935">
    <property type="component" value="Chromosome I"/>
</dbReference>
<dbReference type="Gene3D" id="3.40.30.10">
    <property type="entry name" value="Glutaredoxin"/>
    <property type="match status" value="1"/>
</dbReference>
<feature type="domain" description="Thioredoxin" evidence="2">
    <location>
        <begin position="11"/>
        <end position="134"/>
    </location>
</feature>